<evidence type="ECO:0000313" key="1">
    <source>
        <dbReference type="EMBL" id="KAK4719804.1"/>
    </source>
</evidence>
<comment type="caution">
    <text evidence="1">The sequence shown here is derived from an EMBL/GenBank/DDBJ whole genome shotgun (WGS) entry which is preliminary data.</text>
</comment>
<reference evidence="1 2" key="1">
    <citation type="submission" date="2023-10" db="EMBL/GenBank/DDBJ databases">
        <title>Genome-Wide Identification Analysis in wild type Solanum Pinnatisectum Reveals Some Genes Defensing Phytophthora Infestans.</title>
        <authorList>
            <person name="Sun C."/>
        </authorList>
    </citation>
    <scope>NUCLEOTIDE SEQUENCE [LARGE SCALE GENOMIC DNA]</scope>
    <source>
        <strain evidence="1">LQN</strain>
        <tissue evidence="1">Leaf</tissue>
    </source>
</reference>
<keyword evidence="2" id="KW-1185">Reference proteome</keyword>
<dbReference type="Proteomes" id="UP001311915">
    <property type="component" value="Unassembled WGS sequence"/>
</dbReference>
<protein>
    <submittedName>
        <fullName evidence="1">Uncharacterized protein</fullName>
    </submittedName>
</protein>
<sequence length="72" mass="8209">MEGLVITTNIDFNGFTRLISSHLNVDTSLNSFDFHYKIEDNSMPMLIRNTMGLRVYIKLKKGSETSKTIHCA</sequence>
<gene>
    <name evidence="1" type="ORF">R3W88_018142</name>
</gene>
<proteinExistence type="predicted"/>
<name>A0AAV9L2M0_9SOLN</name>
<dbReference type="EMBL" id="JAWPEI010000008">
    <property type="protein sequence ID" value="KAK4719804.1"/>
    <property type="molecule type" value="Genomic_DNA"/>
</dbReference>
<dbReference type="AlphaFoldDB" id="A0AAV9L2M0"/>
<accession>A0AAV9L2M0</accession>
<organism evidence="1 2">
    <name type="scientific">Solanum pinnatisectum</name>
    <name type="common">tansyleaf nightshade</name>
    <dbReference type="NCBI Taxonomy" id="50273"/>
    <lineage>
        <taxon>Eukaryota</taxon>
        <taxon>Viridiplantae</taxon>
        <taxon>Streptophyta</taxon>
        <taxon>Embryophyta</taxon>
        <taxon>Tracheophyta</taxon>
        <taxon>Spermatophyta</taxon>
        <taxon>Magnoliopsida</taxon>
        <taxon>eudicotyledons</taxon>
        <taxon>Gunneridae</taxon>
        <taxon>Pentapetalae</taxon>
        <taxon>asterids</taxon>
        <taxon>lamiids</taxon>
        <taxon>Solanales</taxon>
        <taxon>Solanaceae</taxon>
        <taxon>Solanoideae</taxon>
        <taxon>Solaneae</taxon>
        <taxon>Solanum</taxon>
    </lineage>
</organism>
<evidence type="ECO:0000313" key="2">
    <source>
        <dbReference type="Proteomes" id="UP001311915"/>
    </source>
</evidence>